<feature type="compositionally biased region" description="Polar residues" evidence="1">
    <location>
        <begin position="50"/>
        <end position="59"/>
    </location>
</feature>
<dbReference type="RefSeq" id="XP_002739209.1">
    <property type="nucleotide sequence ID" value="XM_002739163.2"/>
</dbReference>
<name>A0ABM0GX05_SACKO</name>
<dbReference type="GeneID" id="100373134"/>
<dbReference type="PANTHER" id="PTHR22928:SF3">
    <property type="entry name" value="TELOMERE-ASSOCIATED PROTEIN RIF1"/>
    <property type="match status" value="1"/>
</dbReference>
<gene>
    <name evidence="3" type="primary">LOC100373134</name>
</gene>
<dbReference type="PANTHER" id="PTHR22928">
    <property type="entry name" value="TELOMERE-ASSOCIATED PROTEIN RIF1"/>
    <property type="match status" value="1"/>
</dbReference>
<evidence type="ECO:0000313" key="2">
    <source>
        <dbReference type="Proteomes" id="UP000694865"/>
    </source>
</evidence>
<feature type="region of interest" description="Disordered" evidence="1">
    <location>
        <begin position="1"/>
        <end position="290"/>
    </location>
</feature>
<dbReference type="Proteomes" id="UP000694865">
    <property type="component" value="Unplaced"/>
</dbReference>
<feature type="compositionally biased region" description="Polar residues" evidence="1">
    <location>
        <begin position="250"/>
        <end position="265"/>
    </location>
</feature>
<accession>A0ABM0GX05</accession>
<reference evidence="3" key="1">
    <citation type="submission" date="2025-08" db="UniProtKB">
        <authorList>
            <consortium name="RefSeq"/>
        </authorList>
    </citation>
    <scope>IDENTIFICATION</scope>
    <source>
        <tissue evidence="3">Testes</tissue>
    </source>
</reference>
<feature type="region of interest" description="Disordered" evidence="1">
    <location>
        <begin position="392"/>
        <end position="411"/>
    </location>
</feature>
<evidence type="ECO:0000313" key="3">
    <source>
        <dbReference type="RefSeq" id="XP_002739209.1"/>
    </source>
</evidence>
<sequence length="538" mass="59289">MVTKRLRSSGMHVKTEENVLSEKPGDKNVIANDKNDNDNDEDYLPLTEFVSKQKNLNSKNADEVSNDVDECSMQTDKMDDVVESSQSPEKNSIPASESLPNKTKTDVKFSSPQHSTSPVNRRFVFPKLSNYSSPSAREKLLRKPSSPQSAMAILAKLANQQSPAHTLINSEESSPKTSPGGGILKRGHSDSPSPPNKMRRVSFAEPLEHNETPQDSPSSSGNKTVSRCLEMTKTSLPPSPLVTTTPSKVMTSQSKYITTPSRQPVSDSILSASSHKSSPSLREGLVTPTSNTRRRRFVRVDNSQASSQEAEEWNSQEQVFPFLNECKSPVEAVLPQLTSSIWSRGLGQLVRARNIHTVGNLCSLTCGQVQNLPIRSPKVETLRNAMQHFQKQLDRTNKSSKSQIQQTGSVQNLLKDEDGNKAVLEDSDQLLKDVNNLSESACNESSEKVSSETRQTCDALEETPKQDISETCEINNVASPPPAKKRLVEILSDLRDDFTEKNLSELSSEEIFQAHNHVSSLMSTIVEALKSRCGKPTS</sequence>
<feature type="compositionally biased region" description="Low complexity" evidence="1">
    <location>
        <begin position="266"/>
        <end position="280"/>
    </location>
</feature>
<feature type="compositionally biased region" description="Polar residues" evidence="1">
    <location>
        <begin position="83"/>
        <end position="119"/>
    </location>
</feature>
<proteinExistence type="predicted"/>
<evidence type="ECO:0000256" key="1">
    <source>
        <dbReference type="SAM" id="MobiDB-lite"/>
    </source>
</evidence>
<protein>
    <submittedName>
        <fullName evidence="3">Telomere-associated protein RIF1-like</fullName>
    </submittedName>
</protein>
<organism evidence="2 3">
    <name type="scientific">Saccoglossus kowalevskii</name>
    <name type="common">Acorn worm</name>
    <dbReference type="NCBI Taxonomy" id="10224"/>
    <lineage>
        <taxon>Eukaryota</taxon>
        <taxon>Metazoa</taxon>
        <taxon>Hemichordata</taxon>
        <taxon>Enteropneusta</taxon>
        <taxon>Harrimaniidae</taxon>
        <taxon>Saccoglossus</taxon>
    </lineage>
</organism>
<keyword evidence="2" id="KW-1185">Reference proteome</keyword>
<feature type="compositionally biased region" description="Low complexity" evidence="1">
    <location>
        <begin position="232"/>
        <end position="249"/>
    </location>
</feature>
<feature type="compositionally biased region" description="Polar residues" evidence="1">
    <location>
        <begin position="399"/>
        <end position="411"/>
    </location>
</feature>
<feature type="compositionally biased region" description="Polar residues" evidence="1">
    <location>
        <begin position="213"/>
        <end position="225"/>
    </location>
</feature>
<feature type="compositionally biased region" description="Polar residues" evidence="1">
    <location>
        <begin position="158"/>
        <end position="177"/>
    </location>
</feature>
<dbReference type="CDD" id="cd14267">
    <property type="entry name" value="Rif1_CTD_C-II_like"/>
    <property type="match status" value="1"/>
</dbReference>